<protein>
    <submittedName>
        <fullName evidence="1">Uncharacterized protein</fullName>
    </submittedName>
</protein>
<dbReference type="KEGG" id="pno:SNOG_03426"/>
<evidence type="ECO:0000313" key="2">
    <source>
        <dbReference type="Proteomes" id="UP000001055"/>
    </source>
</evidence>
<dbReference type="InParanoid" id="Q0UXT8"/>
<dbReference type="AlphaFoldDB" id="Q0UXT8"/>
<sequence length="93" mass="10719">MALEYYLKKPTANTYYYSQMALYGQTKAYLITFQRIISGLPFGSIFYHTDMAGDQSPIKATFAPRILPSLRPLQQHMIEDQKLVSTWTSRSFA</sequence>
<proteinExistence type="predicted"/>
<dbReference type="EMBL" id="CH445329">
    <property type="protein sequence ID" value="EAT88631.1"/>
    <property type="molecule type" value="Genomic_DNA"/>
</dbReference>
<reference evidence="2" key="1">
    <citation type="journal article" date="2007" name="Plant Cell">
        <title>Dothideomycete-plant interactions illuminated by genome sequencing and EST analysis of the wheat pathogen Stagonospora nodorum.</title>
        <authorList>
            <person name="Hane J.K."/>
            <person name="Lowe R.G."/>
            <person name="Solomon P.S."/>
            <person name="Tan K.C."/>
            <person name="Schoch C.L."/>
            <person name="Spatafora J.W."/>
            <person name="Crous P.W."/>
            <person name="Kodira C."/>
            <person name="Birren B.W."/>
            <person name="Galagan J.E."/>
            <person name="Torriani S.F."/>
            <person name="McDonald B.A."/>
            <person name="Oliver R.P."/>
        </authorList>
    </citation>
    <scope>NUCLEOTIDE SEQUENCE [LARGE SCALE GENOMIC DNA]</scope>
    <source>
        <strain evidence="2">SN15 / ATCC MYA-4574 / FGSC 10173</strain>
    </source>
</reference>
<dbReference type="GeneID" id="5970855"/>
<evidence type="ECO:0000313" key="1">
    <source>
        <dbReference type="EMBL" id="EAT88631.1"/>
    </source>
</evidence>
<dbReference type="RefSeq" id="XP_001793992.1">
    <property type="nucleotide sequence ID" value="XM_001793940.1"/>
</dbReference>
<dbReference type="Proteomes" id="UP000001055">
    <property type="component" value="Unassembled WGS sequence"/>
</dbReference>
<gene>
    <name evidence="1" type="ORF">SNOG_03426</name>
</gene>
<organism evidence="1 2">
    <name type="scientific">Phaeosphaeria nodorum (strain SN15 / ATCC MYA-4574 / FGSC 10173)</name>
    <name type="common">Glume blotch fungus</name>
    <name type="synonym">Parastagonospora nodorum</name>
    <dbReference type="NCBI Taxonomy" id="321614"/>
    <lineage>
        <taxon>Eukaryota</taxon>
        <taxon>Fungi</taxon>
        <taxon>Dikarya</taxon>
        <taxon>Ascomycota</taxon>
        <taxon>Pezizomycotina</taxon>
        <taxon>Dothideomycetes</taxon>
        <taxon>Pleosporomycetidae</taxon>
        <taxon>Pleosporales</taxon>
        <taxon>Pleosporineae</taxon>
        <taxon>Phaeosphaeriaceae</taxon>
        <taxon>Parastagonospora</taxon>
    </lineage>
</organism>
<name>Q0UXT8_PHANO</name>
<accession>Q0UXT8</accession>